<reference evidence="2" key="1">
    <citation type="submission" date="2022-12" db="EMBL/GenBank/DDBJ databases">
        <title>Draft genome assemblies for two species of Escallonia (Escalloniales).</title>
        <authorList>
            <person name="Chanderbali A."/>
            <person name="Dervinis C."/>
            <person name="Anghel I."/>
            <person name="Soltis D."/>
            <person name="Soltis P."/>
            <person name="Zapata F."/>
        </authorList>
    </citation>
    <scope>NUCLEOTIDE SEQUENCE</scope>
    <source>
        <strain evidence="2">UCBG92.1500</strain>
        <tissue evidence="2">Leaf</tissue>
    </source>
</reference>
<evidence type="ECO:0000313" key="3">
    <source>
        <dbReference type="Proteomes" id="UP001187471"/>
    </source>
</evidence>
<comment type="caution">
    <text evidence="2">The sequence shown here is derived from an EMBL/GenBank/DDBJ whole genome shotgun (WGS) entry which is preliminary data.</text>
</comment>
<protein>
    <recommendedName>
        <fullName evidence="1">XS domain-containing protein</fullName>
    </recommendedName>
</protein>
<evidence type="ECO:0000259" key="1">
    <source>
        <dbReference type="Pfam" id="PF03468"/>
    </source>
</evidence>
<gene>
    <name evidence="2" type="ORF">RJ640_009646</name>
</gene>
<proteinExistence type="predicted"/>
<dbReference type="Proteomes" id="UP001187471">
    <property type="component" value="Unassembled WGS sequence"/>
</dbReference>
<dbReference type="InterPro" id="IPR038588">
    <property type="entry name" value="XS_domain_sf"/>
</dbReference>
<dbReference type="EMBL" id="JAVXUO010000207">
    <property type="protein sequence ID" value="KAK2994419.1"/>
    <property type="molecule type" value="Genomic_DNA"/>
</dbReference>
<dbReference type="GO" id="GO:0031047">
    <property type="term" value="P:regulatory ncRNA-mediated gene silencing"/>
    <property type="evidence" value="ECO:0007669"/>
    <property type="project" value="InterPro"/>
</dbReference>
<dbReference type="PANTHER" id="PTHR46619:SF2">
    <property type="entry name" value="XS DOMAIN PROTEIN"/>
    <property type="match status" value="1"/>
</dbReference>
<organism evidence="2 3">
    <name type="scientific">Escallonia rubra</name>
    <dbReference type="NCBI Taxonomy" id="112253"/>
    <lineage>
        <taxon>Eukaryota</taxon>
        <taxon>Viridiplantae</taxon>
        <taxon>Streptophyta</taxon>
        <taxon>Embryophyta</taxon>
        <taxon>Tracheophyta</taxon>
        <taxon>Spermatophyta</taxon>
        <taxon>Magnoliopsida</taxon>
        <taxon>eudicotyledons</taxon>
        <taxon>Gunneridae</taxon>
        <taxon>Pentapetalae</taxon>
        <taxon>asterids</taxon>
        <taxon>campanulids</taxon>
        <taxon>Escalloniales</taxon>
        <taxon>Escalloniaceae</taxon>
        <taxon>Escallonia</taxon>
    </lineage>
</organism>
<dbReference type="PANTHER" id="PTHR46619">
    <property type="entry name" value="RNA RECOGNITION MOTIF XS DOMAIN PROTEIN-RELATED"/>
    <property type="match status" value="1"/>
</dbReference>
<name>A0AA88RYV7_9ASTE</name>
<evidence type="ECO:0000313" key="2">
    <source>
        <dbReference type="EMBL" id="KAK2994419.1"/>
    </source>
</evidence>
<dbReference type="Pfam" id="PF03468">
    <property type="entry name" value="XS"/>
    <property type="match status" value="1"/>
</dbReference>
<sequence length="309" mass="34858">MVVMEAHDMGFGEKAEVCRGKPANQSIMVVKFKPTLSGLKEAQRLHNFYDETKHGRAEFQHIESFNSSNTEETPKKSADKVENVLFAYLGRAEDLHKIDIETRKRCLVKSKKEIVDIADAPLKTELDAIGKDEEEEEHPTNMSNYYWYKEVMVITQRIMLLTGRGMRKPENKFQKLKKKDITIAAIWWPGVNATTIIPYIEKYTTVRPVSTVFLTVRITIAAALASRPDVGSSMKMIEGLATNSTAMVSLFRCSVERPSTPGSPTRAFLKGFSSTKSMTSSTNIYITKQKNYSQLQISKGSLLLRLFAT</sequence>
<dbReference type="AlphaFoldDB" id="A0AA88RYV7"/>
<accession>A0AA88RYV7</accession>
<keyword evidence="3" id="KW-1185">Reference proteome</keyword>
<dbReference type="Gene3D" id="3.30.70.2890">
    <property type="entry name" value="XS domain"/>
    <property type="match status" value="1"/>
</dbReference>
<dbReference type="InterPro" id="IPR005380">
    <property type="entry name" value="XS_domain"/>
</dbReference>
<feature type="domain" description="XS" evidence="1">
    <location>
        <begin position="14"/>
        <end position="96"/>
    </location>
</feature>